<dbReference type="Gene3D" id="6.10.140.2220">
    <property type="match status" value="2"/>
</dbReference>
<dbReference type="Proteomes" id="UP001054902">
    <property type="component" value="Unassembled WGS sequence"/>
</dbReference>
<keyword evidence="1" id="KW-0479">Metal-binding</keyword>
<dbReference type="PROSITE" id="PS50865">
    <property type="entry name" value="ZF_MYND_2"/>
    <property type="match status" value="2"/>
</dbReference>
<evidence type="ECO:0000256" key="1">
    <source>
        <dbReference type="ARBA" id="ARBA00022723"/>
    </source>
</evidence>
<evidence type="ECO:0000259" key="5">
    <source>
        <dbReference type="PROSITE" id="PS50865"/>
    </source>
</evidence>
<keyword evidence="2 4" id="KW-0863">Zinc-finger</keyword>
<keyword evidence="7" id="KW-1185">Reference proteome</keyword>
<evidence type="ECO:0000313" key="7">
    <source>
        <dbReference type="Proteomes" id="UP001054902"/>
    </source>
</evidence>
<evidence type="ECO:0000256" key="3">
    <source>
        <dbReference type="ARBA" id="ARBA00022833"/>
    </source>
</evidence>
<accession>A0AAD3CUG7</accession>
<feature type="domain" description="MYND-type" evidence="5">
    <location>
        <begin position="96"/>
        <end position="138"/>
    </location>
</feature>
<dbReference type="AlphaFoldDB" id="A0AAD3CUG7"/>
<dbReference type="Pfam" id="PF01753">
    <property type="entry name" value="zf-MYND"/>
    <property type="match status" value="2"/>
</dbReference>
<reference evidence="6 7" key="1">
    <citation type="journal article" date="2021" name="Sci. Rep.">
        <title>The genome of the diatom Chaetoceros tenuissimus carries an ancient integrated fragment of an extant virus.</title>
        <authorList>
            <person name="Hongo Y."/>
            <person name="Kimura K."/>
            <person name="Takaki Y."/>
            <person name="Yoshida Y."/>
            <person name="Baba S."/>
            <person name="Kobayashi G."/>
            <person name="Nagasaki K."/>
            <person name="Hano T."/>
            <person name="Tomaru Y."/>
        </authorList>
    </citation>
    <scope>NUCLEOTIDE SEQUENCE [LARGE SCALE GENOMIC DNA]</scope>
    <source>
        <strain evidence="6 7">NIES-3715</strain>
    </source>
</reference>
<dbReference type="EMBL" id="BLLK01000045">
    <property type="protein sequence ID" value="GFH52343.1"/>
    <property type="molecule type" value="Genomic_DNA"/>
</dbReference>
<keyword evidence="3" id="KW-0862">Zinc</keyword>
<evidence type="ECO:0000256" key="2">
    <source>
        <dbReference type="ARBA" id="ARBA00022771"/>
    </source>
</evidence>
<proteinExistence type="predicted"/>
<dbReference type="GO" id="GO:0008270">
    <property type="term" value="F:zinc ion binding"/>
    <property type="evidence" value="ECO:0007669"/>
    <property type="project" value="UniProtKB-KW"/>
</dbReference>
<organism evidence="6 7">
    <name type="scientific">Chaetoceros tenuissimus</name>
    <dbReference type="NCBI Taxonomy" id="426638"/>
    <lineage>
        <taxon>Eukaryota</taxon>
        <taxon>Sar</taxon>
        <taxon>Stramenopiles</taxon>
        <taxon>Ochrophyta</taxon>
        <taxon>Bacillariophyta</taxon>
        <taxon>Coscinodiscophyceae</taxon>
        <taxon>Chaetocerotophycidae</taxon>
        <taxon>Chaetocerotales</taxon>
        <taxon>Chaetocerotaceae</taxon>
        <taxon>Chaetoceros</taxon>
    </lineage>
</organism>
<dbReference type="PROSITE" id="PS01360">
    <property type="entry name" value="ZF_MYND_1"/>
    <property type="match status" value="1"/>
</dbReference>
<feature type="domain" description="MYND-type" evidence="5">
    <location>
        <begin position="14"/>
        <end position="55"/>
    </location>
</feature>
<dbReference type="InterPro" id="IPR002893">
    <property type="entry name" value="Znf_MYND"/>
</dbReference>
<gene>
    <name evidence="6" type="ORF">CTEN210_08819</name>
</gene>
<dbReference type="SUPFAM" id="SSF144232">
    <property type="entry name" value="HIT/MYND zinc finger-like"/>
    <property type="match status" value="2"/>
</dbReference>
<evidence type="ECO:0000313" key="6">
    <source>
        <dbReference type="EMBL" id="GFH52343.1"/>
    </source>
</evidence>
<sequence>MPSKKATEKPTGSCAACQKEGALLRCVPCRDVGIDIFFCNRDCQVKHWKAHKALCGKSAIVVDLTAGNMFTNENLEPSLKASYKENRKCEKDYAICTNCNKTRGDLGRKLRVCSKCECEKYCSRECQVAHWPIHKKNCKEIAAYEEKMAKIMNPAEAKIRNLLEKNWRFKATMLLNIIVLSTLKHEELEQQPPAKVVYVELEFNHNAQTFLLAEEPKALPIGCFGENKILQMYQNDAKRVDVNKKVQYAFITCKDLGRKCSFFHSVVSEPGSACELPPVLTLQMMCMKTPLKSDLFQGWGAVRDRNFQKQNAHLKKSHLYSMFLQNALQLCSEKPRHLTHGINIHLKMGKEPGQIAEFLNYEVKPLSELKTLNNGMADMASKKEQEYMTEYGLDVQNNPRLLESRKRDPNVIMIVICFQDKDTYSMYAIDSVFLPLDSSGKVTVKKCKKDADVCFKQLQDLLKKMPSELVEKVSM</sequence>
<protein>
    <recommendedName>
        <fullName evidence="5">MYND-type domain-containing protein</fullName>
    </recommendedName>
</protein>
<evidence type="ECO:0000256" key="4">
    <source>
        <dbReference type="PROSITE-ProRule" id="PRU00134"/>
    </source>
</evidence>
<name>A0AAD3CUG7_9STRA</name>
<comment type="caution">
    <text evidence="6">The sequence shown here is derived from an EMBL/GenBank/DDBJ whole genome shotgun (WGS) entry which is preliminary data.</text>
</comment>